<dbReference type="InterPro" id="IPR016188">
    <property type="entry name" value="PurM-like_N"/>
</dbReference>
<evidence type="ECO:0000313" key="2">
    <source>
        <dbReference type="EMBL" id="SVD06296.1"/>
    </source>
</evidence>
<dbReference type="SUPFAM" id="SSF55326">
    <property type="entry name" value="PurM N-terminal domain-like"/>
    <property type="match status" value="1"/>
</dbReference>
<sequence length="135" mass="14563">MQIQELGEFGVIDLLCRTVVQQRSGPNHGADFSFKLTVDNGDDTAAWQTGNATELFTTDTVVEGIHFTRETTPWLDLGWKCIASNVSDIAAMGGLPMYALVTLGLPPETEVGDLEQLYQGMMEISNKQGVAIVGG</sequence>
<accession>A0A382S8T1</accession>
<dbReference type="PANTHER" id="PTHR30270">
    <property type="entry name" value="THIAMINE-MONOPHOSPHATE KINASE"/>
    <property type="match status" value="1"/>
</dbReference>
<dbReference type="Gene3D" id="3.30.1330.10">
    <property type="entry name" value="PurM-like, N-terminal domain"/>
    <property type="match status" value="1"/>
</dbReference>
<gene>
    <name evidence="2" type="ORF">METZ01_LOCUS359150</name>
</gene>
<dbReference type="PANTHER" id="PTHR30270:SF0">
    <property type="entry name" value="THIAMINE-MONOPHOSPHATE KINASE"/>
    <property type="match status" value="1"/>
</dbReference>
<dbReference type="InterPro" id="IPR036921">
    <property type="entry name" value="PurM-like_N_sf"/>
</dbReference>
<feature type="non-terminal residue" evidence="2">
    <location>
        <position position="135"/>
    </location>
</feature>
<dbReference type="AlphaFoldDB" id="A0A382S8T1"/>
<protein>
    <recommendedName>
        <fullName evidence="1">PurM-like N-terminal domain-containing protein</fullName>
    </recommendedName>
</protein>
<feature type="domain" description="PurM-like N-terminal" evidence="1">
    <location>
        <begin position="41"/>
        <end position="135"/>
    </location>
</feature>
<organism evidence="2">
    <name type="scientific">marine metagenome</name>
    <dbReference type="NCBI Taxonomy" id="408172"/>
    <lineage>
        <taxon>unclassified sequences</taxon>
        <taxon>metagenomes</taxon>
        <taxon>ecological metagenomes</taxon>
    </lineage>
</organism>
<name>A0A382S8T1_9ZZZZ</name>
<dbReference type="InterPro" id="IPR006283">
    <property type="entry name" value="ThiL-like"/>
</dbReference>
<reference evidence="2" key="1">
    <citation type="submission" date="2018-05" db="EMBL/GenBank/DDBJ databases">
        <authorList>
            <person name="Lanie J.A."/>
            <person name="Ng W.-L."/>
            <person name="Kazmierczak K.M."/>
            <person name="Andrzejewski T.M."/>
            <person name="Davidsen T.M."/>
            <person name="Wayne K.J."/>
            <person name="Tettelin H."/>
            <person name="Glass J.I."/>
            <person name="Rusch D."/>
            <person name="Podicherti R."/>
            <person name="Tsui H.-C.T."/>
            <person name="Winkler M.E."/>
        </authorList>
    </citation>
    <scope>NUCLEOTIDE SEQUENCE</scope>
</reference>
<dbReference type="GO" id="GO:0009228">
    <property type="term" value="P:thiamine biosynthetic process"/>
    <property type="evidence" value="ECO:0007669"/>
    <property type="project" value="InterPro"/>
</dbReference>
<dbReference type="Pfam" id="PF00586">
    <property type="entry name" value="AIRS"/>
    <property type="match status" value="1"/>
</dbReference>
<dbReference type="GO" id="GO:0009030">
    <property type="term" value="F:thiamine-phosphate kinase activity"/>
    <property type="evidence" value="ECO:0007669"/>
    <property type="project" value="InterPro"/>
</dbReference>
<evidence type="ECO:0000259" key="1">
    <source>
        <dbReference type="Pfam" id="PF00586"/>
    </source>
</evidence>
<proteinExistence type="predicted"/>
<dbReference type="EMBL" id="UINC01127279">
    <property type="protein sequence ID" value="SVD06296.1"/>
    <property type="molecule type" value="Genomic_DNA"/>
</dbReference>